<dbReference type="PANTHER" id="PTHR33495">
    <property type="entry name" value="ANTI-SIGMA FACTOR ANTAGONIST TM_1081-RELATED-RELATED"/>
    <property type="match status" value="1"/>
</dbReference>
<evidence type="ECO:0000256" key="2">
    <source>
        <dbReference type="RuleBase" id="RU003749"/>
    </source>
</evidence>
<dbReference type="Proteomes" id="UP000634660">
    <property type="component" value="Unassembled WGS sequence"/>
</dbReference>
<feature type="region of interest" description="Disordered" evidence="3">
    <location>
        <begin position="1"/>
        <end position="26"/>
    </location>
</feature>
<name>A0A5P2UG40_9ACTN</name>
<dbReference type="GO" id="GO:0043856">
    <property type="term" value="F:anti-sigma factor antagonist activity"/>
    <property type="evidence" value="ECO:0007669"/>
    <property type="project" value="InterPro"/>
</dbReference>
<protein>
    <recommendedName>
        <fullName evidence="2">Anti-sigma factor antagonist</fullName>
    </recommendedName>
</protein>
<evidence type="ECO:0000256" key="3">
    <source>
        <dbReference type="SAM" id="MobiDB-lite"/>
    </source>
</evidence>
<proteinExistence type="inferred from homology"/>
<evidence type="ECO:0000313" key="5">
    <source>
        <dbReference type="EMBL" id="GGZ47347.1"/>
    </source>
</evidence>
<keyword evidence="7" id="KW-1185">Reference proteome</keyword>
<dbReference type="InterPro" id="IPR002645">
    <property type="entry name" value="STAS_dom"/>
</dbReference>
<dbReference type="EMBL" id="CP023701">
    <property type="protein sequence ID" value="QEU77425.1"/>
    <property type="molecule type" value="Genomic_DNA"/>
</dbReference>
<evidence type="ECO:0000313" key="7">
    <source>
        <dbReference type="Proteomes" id="UP000326831"/>
    </source>
</evidence>
<dbReference type="KEGG" id="ssub:CP968_03190"/>
<organism evidence="6 7">
    <name type="scientific">Streptomyces subrutilus</name>
    <dbReference type="NCBI Taxonomy" id="36818"/>
    <lineage>
        <taxon>Bacteria</taxon>
        <taxon>Bacillati</taxon>
        <taxon>Actinomycetota</taxon>
        <taxon>Actinomycetes</taxon>
        <taxon>Kitasatosporales</taxon>
        <taxon>Streptomycetaceae</taxon>
        <taxon>Streptomyces</taxon>
    </lineage>
</organism>
<dbReference type="PROSITE" id="PS50801">
    <property type="entry name" value="STAS"/>
    <property type="match status" value="1"/>
</dbReference>
<dbReference type="CDD" id="cd07043">
    <property type="entry name" value="STAS_anti-anti-sigma_factors"/>
    <property type="match status" value="1"/>
</dbReference>
<comment type="similarity">
    <text evidence="1 2">Belongs to the anti-sigma-factor antagonist family.</text>
</comment>
<sequence length="116" mass="11739">MDEPDEQPGSRGTGPTPAGSVPGPPVVRVAGELDADRAGAVLTELIRAVATGSGDVVADVSAVTFCDSSGLNALLRARMAAGEAGRRLCLAGANPQLERLLELTGVRPLFPVVPVP</sequence>
<dbReference type="EMBL" id="BMVX01000001">
    <property type="protein sequence ID" value="GGZ47347.1"/>
    <property type="molecule type" value="Genomic_DNA"/>
</dbReference>
<reference evidence="5" key="1">
    <citation type="journal article" date="2014" name="Int. J. Syst. Evol. Microbiol.">
        <title>Complete genome sequence of Corynebacterium casei LMG S-19264T (=DSM 44701T), isolated from a smear-ripened cheese.</title>
        <authorList>
            <consortium name="US DOE Joint Genome Institute (JGI-PGF)"/>
            <person name="Walter F."/>
            <person name="Albersmeier A."/>
            <person name="Kalinowski J."/>
            <person name="Ruckert C."/>
        </authorList>
    </citation>
    <scope>NUCLEOTIDE SEQUENCE</scope>
    <source>
        <strain evidence="5">JCM 4834</strain>
    </source>
</reference>
<dbReference type="OrthoDB" id="4294859at2"/>
<dbReference type="SUPFAM" id="SSF52091">
    <property type="entry name" value="SpoIIaa-like"/>
    <property type="match status" value="1"/>
</dbReference>
<dbReference type="PANTHER" id="PTHR33495:SF2">
    <property type="entry name" value="ANTI-SIGMA FACTOR ANTAGONIST TM_1081-RELATED"/>
    <property type="match status" value="1"/>
</dbReference>
<dbReference type="InterPro" id="IPR036513">
    <property type="entry name" value="STAS_dom_sf"/>
</dbReference>
<dbReference type="InterPro" id="IPR058548">
    <property type="entry name" value="MlaB-like_STAS"/>
</dbReference>
<accession>A0A5P2UG40</accession>
<dbReference type="RefSeq" id="WP_150516520.1">
    <property type="nucleotide sequence ID" value="NZ_BMVX01000001.1"/>
</dbReference>
<dbReference type="InterPro" id="IPR003658">
    <property type="entry name" value="Anti-sigma_ant"/>
</dbReference>
<dbReference type="Pfam" id="PF13466">
    <property type="entry name" value="STAS_2"/>
    <property type="match status" value="1"/>
</dbReference>
<dbReference type="Proteomes" id="UP000326831">
    <property type="component" value="Chromosome"/>
</dbReference>
<evidence type="ECO:0000256" key="1">
    <source>
        <dbReference type="ARBA" id="ARBA00009013"/>
    </source>
</evidence>
<dbReference type="NCBIfam" id="TIGR00377">
    <property type="entry name" value="ant_ant_sig"/>
    <property type="match status" value="1"/>
</dbReference>
<dbReference type="Gene3D" id="3.30.750.24">
    <property type="entry name" value="STAS domain"/>
    <property type="match status" value="1"/>
</dbReference>
<gene>
    <name evidence="5" type="primary">rsbV</name>
    <name evidence="6" type="ORF">CP968_03190</name>
    <name evidence="5" type="ORF">GCM10010371_03290</name>
</gene>
<feature type="domain" description="STAS" evidence="4">
    <location>
        <begin position="22"/>
        <end position="116"/>
    </location>
</feature>
<evidence type="ECO:0000259" key="4">
    <source>
        <dbReference type="PROSITE" id="PS50801"/>
    </source>
</evidence>
<dbReference type="AlphaFoldDB" id="A0A5P2UG40"/>
<reference evidence="5" key="3">
    <citation type="submission" date="2020-09" db="EMBL/GenBank/DDBJ databases">
        <authorList>
            <person name="Sun Q."/>
            <person name="Ohkuma M."/>
        </authorList>
    </citation>
    <scope>NUCLEOTIDE SEQUENCE</scope>
    <source>
        <strain evidence="5">JCM 4834</strain>
    </source>
</reference>
<reference evidence="6 7" key="2">
    <citation type="submission" date="2017-09" db="EMBL/GenBank/DDBJ databases">
        <authorList>
            <person name="Lee N."/>
            <person name="Cho B.-K."/>
        </authorList>
    </citation>
    <scope>NUCLEOTIDE SEQUENCE [LARGE SCALE GENOMIC DNA]</scope>
    <source>
        <strain evidence="6 7">ATCC 27467</strain>
    </source>
</reference>
<evidence type="ECO:0000313" key="6">
    <source>
        <dbReference type="EMBL" id="QEU77425.1"/>
    </source>
</evidence>